<gene>
    <name evidence="1" type="ORF">S03H2_31153</name>
</gene>
<dbReference type="AlphaFoldDB" id="X1ITN9"/>
<dbReference type="EMBL" id="BARU01018877">
    <property type="protein sequence ID" value="GAH60908.1"/>
    <property type="molecule type" value="Genomic_DNA"/>
</dbReference>
<comment type="caution">
    <text evidence="1">The sequence shown here is derived from an EMBL/GenBank/DDBJ whole genome shotgun (WGS) entry which is preliminary data.</text>
</comment>
<proteinExistence type="predicted"/>
<name>X1ITN9_9ZZZZ</name>
<evidence type="ECO:0000313" key="1">
    <source>
        <dbReference type="EMBL" id="GAH60908.1"/>
    </source>
</evidence>
<protein>
    <submittedName>
        <fullName evidence="1">Uncharacterized protein</fullName>
    </submittedName>
</protein>
<reference evidence="1" key="1">
    <citation type="journal article" date="2014" name="Front. Microbiol.">
        <title>High frequency of phylogenetically diverse reductive dehalogenase-homologous genes in deep subseafloor sedimentary metagenomes.</title>
        <authorList>
            <person name="Kawai M."/>
            <person name="Futagami T."/>
            <person name="Toyoda A."/>
            <person name="Takaki Y."/>
            <person name="Nishi S."/>
            <person name="Hori S."/>
            <person name="Arai W."/>
            <person name="Tsubouchi T."/>
            <person name="Morono Y."/>
            <person name="Uchiyama I."/>
            <person name="Ito T."/>
            <person name="Fujiyama A."/>
            <person name="Inagaki F."/>
            <person name="Takami H."/>
        </authorList>
    </citation>
    <scope>NUCLEOTIDE SEQUENCE</scope>
    <source>
        <strain evidence="1">Expedition CK06-06</strain>
    </source>
</reference>
<feature type="non-terminal residue" evidence="1">
    <location>
        <position position="1"/>
    </location>
</feature>
<sequence>SPATYGDYWWKQQVDAQKLFNDDSEEAVSSYVNGLLGEIPLIDEFPAGIRTFIEGLREPPSFAFLPFMAGVGINAVDEALDIAFEPVMTALKRNYGKRYKSKWLTSEQVNVLWSRQKITEGLWDEVIATEGYESVLGNSLYESQLPYPSIPELITYARYHGNADAPWSEFQKWFKVSPRDWPVWKWLGQQRLNSMQLQTLYRRGLISQSELVNRLAQIGWNQQDRESMEQLSWTTPNAMLLVQGDLMQGIGIDQIIKDISLADINPVFAQKYYDGILTKPSSSDLVAYELR</sequence>
<feature type="non-terminal residue" evidence="1">
    <location>
        <position position="291"/>
    </location>
</feature>
<organism evidence="1">
    <name type="scientific">marine sediment metagenome</name>
    <dbReference type="NCBI Taxonomy" id="412755"/>
    <lineage>
        <taxon>unclassified sequences</taxon>
        <taxon>metagenomes</taxon>
        <taxon>ecological metagenomes</taxon>
    </lineage>
</organism>
<accession>X1ITN9</accession>